<feature type="region of interest" description="Disordered" evidence="1">
    <location>
        <begin position="72"/>
        <end position="141"/>
    </location>
</feature>
<evidence type="ECO:0008006" key="4">
    <source>
        <dbReference type="Google" id="ProtNLM"/>
    </source>
</evidence>
<dbReference type="EMBL" id="JAINUG010000112">
    <property type="protein sequence ID" value="KAJ8395901.1"/>
    <property type="molecule type" value="Genomic_DNA"/>
</dbReference>
<dbReference type="AlphaFoldDB" id="A0AAD7S6U9"/>
<feature type="compositionally biased region" description="Polar residues" evidence="1">
    <location>
        <begin position="285"/>
        <end position="297"/>
    </location>
</feature>
<feature type="region of interest" description="Disordered" evidence="1">
    <location>
        <begin position="243"/>
        <end position="308"/>
    </location>
</feature>
<dbReference type="GO" id="GO:0051260">
    <property type="term" value="P:protein homooligomerization"/>
    <property type="evidence" value="ECO:0007669"/>
    <property type="project" value="InterPro"/>
</dbReference>
<dbReference type="SUPFAM" id="SSF54098">
    <property type="entry name" value="Prion-like"/>
    <property type="match status" value="1"/>
</dbReference>
<name>A0AAD7S6U9_9TELE</name>
<feature type="compositionally biased region" description="Gly residues" evidence="1">
    <location>
        <begin position="122"/>
        <end position="133"/>
    </location>
</feature>
<evidence type="ECO:0000313" key="3">
    <source>
        <dbReference type="Proteomes" id="UP001221898"/>
    </source>
</evidence>
<sequence>MKSNSLSRALFCLTAQSRSISTESELRKGGVKDALAAELAVHPSILSAVMRQPSVLSLLSLSVLLLLQEQPGWAKRSSPSSSKKTSGSKGSSSSATNRKPSHGTNKQAGNYPRQPQNPVGGYPAGGSYPGRGGYPNQNPAGGNSKGFVKKAMLAAGVGAVAGMAVGYGLGRFPRPNFSFNNPQEEHHYNRYMYHKYGTHSTDENDFGRDYRYKEPSQSYDSYMENCMKRTDLLQQEGDMMGMQGDDPSVSKGYTAGPSAPSLGDDAVNATSSPETGRGEMVTGMERTSTPPQGTPSTHPIPPFPVGGAKEDETVSIMEIGYPELIEQMKARKCVEFYMVYSERYLEKQTGDRSRNEPRGNAPQQRCLCQEVVVLLTTTLMLLSSTFLLQ</sequence>
<dbReference type="GO" id="GO:0016020">
    <property type="term" value="C:membrane"/>
    <property type="evidence" value="ECO:0007669"/>
    <property type="project" value="InterPro"/>
</dbReference>
<accession>A0AAD7S6U9</accession>
<comment type="caution">
    <text evidence="2">The sequence shown here is derived from an EMBL/GenBank/DDBJ whole genome shotgun (WGS) entry which is preliminary data.</text>
</comment>
<dbReference type="InterPro" id="IPR036924">
    <property type="entry name" value="Prion/Doppel_b-ribbon_dom_sf"/>
</dbReference>
<keyword evidence="3" id="KW-1185">Reference proteome</keyword>
<gene>
    <name evidence="2" type="ORF">AAFF_G00027840</name>
</gene>
<dbReference type="Proteomes" id="UP001221898">
    <property type="component" value="Unassembled WGS sequence"/>
</dbReference>
<dbReference type="Gene3D" id="1.10.790.10">
    <property type="entry name" value="Prion/Doppel protein, beta-ribbon domain"/>
    <property type="match status" value="1"/>
</dbReference>
<feature type="compositionally biased region" description="Low complexity" evidence="1">
    <location>
        <begin position="77"/>
        <end position="94"/>
    </location>
</feature>
<evidence type="ECO:0000313" key="2">
    <source>
        <dbReference type="EMBL" id="KAJ8395901.1"/>
    </source>
</evidence>
<organism evidence="2 3">
    <name type="scientific">Aldrovandia affinis</name>
    <dbReference type="NCBI Taxonomy" id="143900"/>
    <lineage>
        <taxon>Eukaryota</taxon>
        <taxon>Metazoa</taxon>
        <taxon>Chordata</taxon>
        <taxon>Craniata</taxon>
        <taxon>Vertebrata</taxon>
        <taxon>Euteleostomi</taxon>
        <taxon>Actinopterygii</taxon>
        <taxon>Neopterygii</taxon>
        <taxon>Teleostei</taxon>
        <taxon>Notacanthiformes</taxon>
        <taxon>Halosauridae</taxon>
        <taxon>Aldrovandia</taxon>
    </lineage>
</organism>
<reference evidence="2" key="1">
    <citation type="journal article" date="2023" name="Science">
        <title>Genome structures resolve the early diversification of teleost fishes.</title>
        <authorList>
            <person name="Parey E."/>
            <person name="Louis A."/>
            <person name="Montfort J."/>
            <person name="Bouchez O."/>
            <person name="Roques C."/>
            <person name="Iampietro C."/>
            <person name="Lluch J."/>
            <person name="Castinel A."/>
            <person name="Donnadieu C."/>
            <person name="Desvignes T."/>
            <person name="Floi Bucao C."/>
            <person name="Jouanno E."/>
            <person name="Wen M."/>
            <person name="Mejri S."/>
            <person name="Dirks R."/>
            <person name="Jansen H."/>
            <person name="Henkel C."/>
            <person name="Chen W.J."/>
            <person name="Zahm M."/>
            <person name="Cabau C."/>
            <person name="Klopp C."/>
            <person name="Thompson A.W."/>
            <person name="Robinson-Rechavi M."/>
            <person name="Braasch I."/>
            <person name="Lecointre G."/>
            <person name="Bobe J."/>
            <person name="Postlethwait J.H."/>
            <person name="Berthelot C."/>
            <person name="Roest Crollius H."/>
            <person name="Guiguen Y."/>
        </authorList>
    </citation>
    <scope>NUCLEOTIDE SEQUENCE</scope>
    <source>
        <strain evidence="2">NC1722</strain>
    </source>
</reference>
<feature type="compositionally biased region" description="Polar residues" evidence="1">
    <location>
        <begin position="95"/>
        <end position="117"/>
    </location>
</feature>
<protein>
    <recommendedName>
        <fullName evidence="4">Prion protein</fullName>
    </recommendedName>
</protein>
<proteinExistence type="predicted"/>
<evidence type="ECO:0000256" key="1">
    <source>
        <dbReference type="SAM" id="MobiDB-lite"/>
    </source>
</evidence>